<accession>K2BUC6</accession>
<gene>
    <name evidence="2" type="ORF">ACD_49C00079G0008</name>
</gene>
<dbReference type="SUPFAM" id="SSF46785">
    <property type="entry name" value="Winged helix' DNA-binding domain"/>
    <property type="match status" value="1"/>
</dbReference>
<dbReference type="Pfam" id="PF01978">
    <property type="entry name" value="TrmB"/>
    <property type="match status" value="1"/>
</dbReference>
<dbReference type="EMBL" id="AMFJ01021665">
    <property type="protein sequence ID" value="EKD65844.1"/>
    <property type="molecule type" value="Genomic_DNA"/>
</dbReference>
<dbReference type="InterPro" id="IPR036388">
    <property type="entry name" value="WH-like_DNA-bd_sf"/>
</dbReference>
<comment type="caution">
    <text evidence="2">The sequence shown here is derived from an EMBL/GenBank/DDBJ whole genome shotgun (WGS) entry which is preliminary data.</text>
</comment>
<dbReference type="PANTHER" id="PTHR34293:SF1">
    <property type="entry name" value="HTH-TYPE TRANSCRIPTIONAL REGULATOR TRMBL2"/>
    <property type="match status" value="1"/>
</dbReference>
<sequence>MSSKYAKYLEELGLDKNEATIYLSLLQFGNAIAGTIVKETWLPRATVYQTLDRLVQKNLVLKIDKENILTYFPESPEKLITNLNKQTRDLRKKLDLAEKLVPHLDTLKNPHKKDPQASYFEWEEAYYELLEKSLRKNVWEILMISNSKYKKQNIKDETKLEAIYNYEDKIFSTKRLEAKIKLRFITNEENIWKELQKNDMDFMRETRVLRDDFGQTETMIIFGDNLIMITDNYPIIWLHIKEAQLTTMMRNLFEFVWKSLG</sequence>
<name>K2BUC6_9BACT</name>
<organism evidence="2">
    <name type="scientific">uncultured bacterium</name>
    <name type="common">gcode 4</name>
    <dbReference type="NCBI Taxonomy" id="1234023"/>
    <lineage>
        <taxon>Bacteria</taxon>
        <taxon>environmental samples</taxon>
    </lineage>
</organism>
<dbReference type="Gene3D" id="1.10.10.10">
    <property type="entry name" value="Winged helix-like DNA-binding domain superfamily/Winged helix DNA-binding domain"/>
    <property type="match status" value="1"/>
</dbReference>
<feature type="domain" description="Transcription regulator TrmB N-terminal" evidence="1">
    <location>
        <begin position="9"/>
        <end position="75"/>
    </location>
</feature>
<reference evidence="2" key="1">
    <citation type="journal article" date="2012" name="Science">
        <title>Fermentation, hydrogen, and sulfur metabolism in multiple uncultivated bacterial phyla.</title>
        <authorList>
            <person name="Wrighton K.C."/>
            <person name="Thomas B.C."/>
            <person name="Sharon I."/>
            <person name="Miller C.S."/>
            <person name="Castelle C.J."/>
            <person name="VerBerkmoes N.C."/>
            <person name="Wilkins M.J."/>
            <person name="Hettich R.L."/>
            <person name="Lipton M.S."/>
            <person name="Williams K.H."/>
            <person name="Long P.E."/>
            <person name="Banfield J.F."/>
        </authorList>
    </citation>
    <scope>NUCLEOTIDE SEQUENCE [LARGE SCALE GENOMIC DNA]</scope>
</reference>
<dbReference type="InterPro" id="IPR002831">
    <property type="entry name" value="Tscrpt_reg_TrmB_N"/>
</dbReference>
<dbReference type="InterPro" id="IPR036390">
    <property type="entry name" value="WH_DNA-bd_sf"/>
</dbReference>
<dbReference type="InterPro" id="IPR051797">
    <property type="entry name" value="TrmB-like"/>
</dbReference>
<protein>
    <submittedName>
        <fullName evidence="2">Transcriptional regulator, TrmB</fullName>
    </submittedName>
</protein>
<evidence type="ECO:0000313" key="2">
    <source>
        <dbReference type="EMBL" id="EKD65844.1"/>
    </source>
</evidence>
<evidence type="ECO:0000259" key="1">
    <source>
        <dbReference type="Pfam" id="PF01978"/>
    </source>
</evidence>
<dbReference type="PANTHER" id="PTHR34293">
    <property type="entry name" value="HTH-TYPE TRANSCRIPTIONAL REGULATOR TRMBL2"/>
    <property type="match status" value="1"/>
</dbReference>
<dbReference type="AlphaFoldDB" id="K2BUC6"/>
<proteinExistence type="predicted"/>